<dbReference type="EMBL" id="CP033932">
    <property type="protein sequence ID" value="AZB23762.1"/>
    <property type="molecule type" value="Genomic_DNA"/>
</dbReference>
<keyword evidence="1" id="KW-0732">Signal</keyword>
<accession>A0A3G6T314</accession>
<evidence type="ECO:0000259" key="2">
    <source>
        <dbReference type="Pfam" id="PF20545"/>
    </source>
</evidence>
<feature type="domain" description="DUF6759" evidence="2">
    <location>
        <begin position="160"/>
        <end position="253"/>
    </location>
</feature>
<dbReference type="GeneID" id="99063875"/>
<evidence type="ECO:0000256" key="1">
    <source>
        <dbReference type="SAM" id="SignalP"/>
    </source>
</evidence>
<dbReference type="Pfam" id="PF20545">
    <property type="entry name" value="DUF6759"/>
    <property type="match status" value="1"/>
</dbReference>
<evidence type="ECO:0000313" key="4">
    <source>
        <dbReference type="Proteomes" id="UP000271193"/>
    </source>
</evidence>
<reference evidence="4" key="1">
    <citation type="submission" date="2018-11" db="EMBL/GenBank/DDBJ databases">
        <title>Proposal to divide the Flavobacteriaceae and reorganize its genera based on Amino Acid Identity values calculated from whole genome sequences.</title>
        <authorList>
            <person name="Nicholson A.C."/>
            <person name="Gulvik C.A."/>
            <person name="Whitney A.M."/>
            <person name="Humrighouse B.W."/>
            <person name="Bell M."/>
            <person name="Holmes B."/>
            <person name="Steigerwalt A.G."/>
            <person name="Villarma A."/>
            <person name="Sheth M."/>
            <person name="Batra D."/>
            <person name="Pryor J."/>
            <person name="Bernardet J.-F."/>
            <person name="Hugo C."/>
            <person name="Kampfer P."/>
            <person name="Newman J."/>
            <person name="McQuiston J.R."/>
        </authorList>
    </citation>
    <scope>NUCLEOTIDE SEQUENCE [LARGE SCALE GENOMIC DNA]</scope>
    <source>
        <strain evidence="4">G0229</strain>
    </source>
</reference>
<feature type="signal peptide" evidence="1">
    <location>
        <begin position="1"/>
        <end position="20"/>
    </location>
</feature>
<sequence length="257" mass="28992">MKKILLLLASVLFFTLSAQKKGKDYSEILKSNNIYEINAFLRDAHPDDPRRSVLKPRVMEMMKEYIKNAHPEDQKVKDMQEMLALLRRRPSTKITFDEMNAIIKQKQIAKYKAELAAKKPIETYTPSNAQNTFVVNTTANAAIPNAEAEEFNMLMNVSPIEHQNKTVKILNSLFDNDPNAKECIVLIQNQSDCNIIVRMEGVGNTKYRLAVPAHKDNSIVVEKGQYLFTSLVCGAQYASQKTIQKPIMVALGSATAK</sequence>
<protein>
    <recommendedName>
        <fullName evidence="2">DUF6759 domain-containing protein</fullName>
    </recommendedName>
</protein>
<dbReference type="KEGG" id="cben:EG339_03545"/>
<organism evidence="3 4">
    <name type="scientific">Chryseobacterium bernardetii</name>
    <dbReference type="NCBI Taxonomy" id="1241978"/>
    <lineage>
        <taxon>Bacteria</taxon>
        <taxon>Pseudomonadati</taxon>
        <taxon>Bacteroidota</taxon>
        <taxon>Flavobacteriia</taxon>
        <taxon>Flavobacteriales</taxon>
        <taxon>Weeksellaceae</taxon>
        <taxon>Chryseobacterium group</taxon>
        <taxon>Chryseobacterium</taxon>
    </lineage>
</organism>
<proteinExistence type="predicted"/>
<dbReference type="AlphaFoldDB" id="A0A3G6T314"/>
<dbReference type="Proteomes" id="UP000271193">
    <property type="component" value="Chromosome"/>
</dbReference>
<keyword evidence="4" id="KW-1185">Reference proteome</keyword>
<name>A0A3G6T314_9FLAO</name>
<dbReference type="InterPro" id="IPR046647">
    <property type="entry name" value="DUF6759"/>
</dbReference>
<feature type="chain" id="PRO_5017990116" description="DUF6759 domain-containing protein" evidence="1">
    <location>
        <begin position="21"/>
        <end position="257"/>
    </location>
</feature>
<gene>
    <name evidence="3" type="ORF">EG339_03545</name>
</gene>
<dbReference type="RefSeq" id="WP_123868890.1">
    <property type="nucleotide sequence ID" value="NZ_CP033932.1"/>
</dbReference>
<evidence type="ECO:0000313" key="3">
    <source>
        <dbReference type="EMBL" id="AZB23762.1"/>
    </source>
</evidence>